<feature type="region of interest" description="Disordered" evidence="2">
    <location>
        <begin position="584"/>
        <end position="623"/>
    </location>
</feature>
<dbReference type="OrthoDB" id="2740399at2759"/>
<dbReference type="AlphaFoldDB" id="R7SNA8"/>
<feature type="domain" description="HTH CENPB-type" evidence="3">
    <location>
        <begin position="77"/>
        <end position="142"/>
    </location>
</feature>
<feature type="compositionally biased region" description="Pro residues" evidence="2">
    <location>
        <begin position="769"/>
        <end position="797"/>
    </location>
</feature>
<dbReference type="GO" id="GO:0005634">
    <property type="term" value="C:nucleus"/>
    <property type="evidence" value="ECO:0007669"/>
    <property type="project" value="TreeGrafter"/>
</dbReference>
<dbReference type="PANTHER" id="PTHR19303">
    <property type="entry name" value="TRANSPOSON"/>
    <property type="match status" value="1"/>
</dbReference>
<accession>R7SNA8</accession>
<organism evidence="4 5">
    <name type="scientific">Dichomitus squalens (strain LYAD-421)</name>
    <name type="common">Western red white-rot fungus</name>
    <dbReference type="NCBI Taxonomy" id="732165"/>
    <lineage>
        <taxon>Eukaryota</taxon>
        <taxon>Fungi</taxon>
        <taxon>Dikarya</taxon>
        <taxon>Basidiomycota</taxon>
        <taxon>Agaricomycotina</taxon>
        <taxon>Agaricomycetes</taxon>
        <taxon>Polyporales</taxon>
        <taxon>Polyporaceae</taxon>
        <taxon>Dichomitus</taxon>
    </lineage>
</organism>
<feature type="region of interest" description="Disordered" evidence="2">
    <location>
        <begin position="1"/>
        <end position="20"/>
    </location>
</feature>
<reference evidence="4 5" key="1">
    <citation type="journal article" date="2012" name="Science">
        <title>The Paleozoic origin of enzymatic lignin decomposition reconstructed from 31 fungal genomes.</title>
        <authorList>
            <person name="Floudas D."/>
            <person name="Binder M."/>
            <person name="Riley R."/>
            <person name="Barry K."/>
            <person name="Blanchette R.A."/>
            <person name="Henrissat B."/>
            <person name="Martinez A.T."/>
            <person name="Otillar R."/>
            <person name="Spatafora J.W."/>
            <person name="Yadav J.S."/>
            <person name="Aerts A."/>
            <person name="Benoit I."/>
            <person name="Boyd A."/>
            <person name="Carlson A."/>
            <person name="Copeland A."/>
            <person name="Coutinho P.M."/>
            <person name="de Vries R.P."/>
            <person name="Ferreira P."/>
            <person name="Findley K."/>
            <person name="Foster B."/>
            <person name="Gaskell J."/>
            <person name="Glotzer D."/>
            <person name="Gorecki P."/>
            <person name="Heitman J."/>
            <person name="Hesse C."/>
            <person name="Hori C."/>
            <person name="Igarashi K."/>
            <person name="Jurgens J.A."/>
            <person name="Kallen N."/>
            <person name="Kersten P."/>
            <person name="Kohler A."/>
            <person name="Kuees U."/>
            <person name="Kumar T.K.A."/>
            <person name="Kuo A."/>
            <person name="LaButti K."/>
            <person name="Larrondo L.F."/>
            <person name="Lindquist E."/>
            <person name="Ling A."/>
            <person name="Lombard V."/>
            <person name="Lucas S."/>
            <person name="Lundell T."/>
            <person name="Martin R."/>
            <person name="McLaughlin D.J."/>
            <person name="Morgenstern I."/>
            <person name="Morin E."/>
            <person name="Murat C."/>
            <person name="Nagy L.G."/>
            <person name="Nolan M."/>
            <person name="Ohm R.A."/>
            <person name="Patyshakuliyeva A."/>
            <person name="Rokas A."/>
            <person name="Ruiz-Duenas F.J."/>
            <person name="Sabat G."/>
            <person name="Salamov A."/>
            <person name="Samejima M."/>
            <person name="Schmutz J."/>
            <person name="Slot J.C."/>
            <person name="St John F."/>
            <person name="Stenlid J."/>
            <person name="Sun H."/>
            <person name="Sun S."/>
            <person name="Syed K."/>
            <person name="Tsang A."/>
            <person name="Wiebenga A."/>
            <person name="Young D."/>
            <person name="Pisabarro A."/>
            <person name="Eastwood D.C."/>
            <person name="Martin F."/>
            <person name="Cullen D."/>
            <person name="Grigoriev I.V."/>
            <person name="Hibbett D.S."/>
        </authorList>
    </citation>
    <scope>NUCLEOTIDE SEQUENCE [LARGE SCALE GENOMIC DNA]</scope>
    <source>
        <strain evidence="4 5">LYAD-421 SS1</strain>
    </source>
</reference>
<feature type="compositionally biased region" description="Basic and acidic residues" evidence="2">
    <location>
        <begin position="732"/>
        <end position="757"/>
    </location>
</feature>
<proteinExistence type="predicted"/>
<evidence type="ECO:0000256" key="2">
    <source>
        <dbReference type="SAM" id="MobiDB-lite"/>
    </source>
</evidence>
<dbReference type="InterPro" id="IPR006600">
    <property type="entry name" value="HTH_CenpB_DNA-bd_dom"/>
</dbReference>
<feature type="compositionally biased region" description="Polar residues" evidence="2">
    <location>
        <begin position="798"/>
        <end position="810"/>
    </location>
</feature>
<dbReference type="GO" id="GO:0003677">
    <property type="term" value="F:DNA binding"/>
    <property type="evidence" value="ECO:0007669"/>
    <property type="project" value="UniProtKB-KW"/>
</dbReference>
<feature type="region of interest" description="Disordered" evidence="2">
    <location>
        <begin position="427"/>
        <end position="458"/>
    </location>
</feature>
<protein>
    <submittedName>
        <fullName evidence="4">DDE-domain-containing protein</fullName>
    </submittedName>
</protein>
<dbReference type="OMA" id="TTEWFEG"/>
<feature type="compositionally biased region" description="Basic and acidic residues" evidence="2">
    <location>
        <begin position="587"/>
        <end position="619"/>
    </location>
</feature>
<sequence>MGRNTRAHARSRQRLGDLSGYSPAQKNELYAEAVSWLDSHLSPDGKPQYAAAHKKFPMLSYDTMRRRHLGLHKSHRDAHENQMLLTHAQEAVLVEWMKKDALEAHPWSRLKLKVRVEELCGRMPSDAWIAAFAHRHPEEVRFRGTSALDPKRAQCFNPGTVKDHFEKFGEICGNYRVILNFDETGRQKGGGRKRTGKKYFTATGDRTKYKARDASLELITIIEACCNDGSMIDPGFIFAGNVTWTTEWFEGQENRRISIGLTSNGWTNDEQCLYWFENVFVPQARAKTLSEDERVLLIFDGHHSHLTDAFIDLGTQYGIDFYLLPSHTTHKLQPLDVGCFGPMQREWLTCCEKLVESGNEVQHGQFVAEYLKVRDASVTPEVVKAAWRKTGLSPFNPNVFSELDFAPSRPYSTQAHLPPSFPVVPATLESAASPPDVSYPQPVPATPDTSTATHAEETSMDVDDIPATTRTSMTWSPNTGDSYSLLSALSTFLPLPGPHFPEFRQTPLPHQTSAADKVEALTCDLKRLEGLYNTKFQRRLTAESHCAHAAKAIVGLKGRLAQKETKKHGKGKRFTSKAKFLMGPEAMDEHRKQKAEKAAKAQEEADRKEKQAEKEEAERKRRINLADDPSLEFTGALKTKKKCDLQAIAYLLSLPLTGTKEELCTSIHTCLLANPQYRSDRRYTKLYSTIDRVTNAEQQAPPVSDTPRNDSHTVNHPATCSAPMDIPPTPDSRGHVARERGLVARERGPVPHERENVPPHPSSSDSQVFPPPLLPVGRPPLLPFTPLPEYCLPPNPFPSTSTSQTASSRPYYSYHEPHSVPYY</sequence>
<name>R7SNA8_DICSQ</name>
<dbReference type="GeneID" id="18843636"/>
<evidence type="ECO:0000259" key="3">
    <source>
        <dbReference type="PROSITE" id="PS51253"/>
    </source>
</evidence>
<dbReference type="Proteomes" id="UP000053319">
    <property type="component" value="Unassembled WGS sequence"/>
</dbReference>
<dbReference type="KEGG" id="dsq:DICSQDRAFT_69487"/>
<keyword evidence="1" id="KW-0238">DNA-binding</keyword>
<evidence type="ECO:0000256" key="1">
    <source>
        <dbReference type="ARBA" id="ARBA00023125"/>
    </source>
</evidence>
<feature type="compositionally biased region" description="Basic residues" evidence="2">
    <location>
        <begin position="1"/>
        <end position="13"/>
    </location>
</feature>
<evidence type="ECO:0000313" key="5">
    <source>
        <dbReference type="Proteomes" id="UP000053319"/>
    </source>
</evidence>
<dbReference type="HOGENOM" id="CLU_013929_18_0_1"/>
<dbReference type="Pfam" id="PF03184">
    <property type="entry name" value="DDE_1"/>
    <property type="match status" value="1"/>
</dbReference>
<evidence type="ECO:0000313" key="4">
    <source>
        <dbReference type="EMBL" id="EJF57418.1"/>
    </source>
</evidence>
<dbReference type="PANTHER" id="PTHR19303:SF74">
    <property type="entry name" value="POGO TRANSPOSABLE ELEMENT WITH KRAB DOMAIN"/>
    <property type="match status" value="1"/>
</dbReference>
<dbReference type="EMBL" id="JH719451">
    <property type="protein sequence ID" value="EJF57418.1"/>
    <property type="molecule type" value="Genomic_DNA"/>
</dbReference>
<dbReference type="PROSITE" id="PS51253">
    <property type="entry name" value="HTH_CENPB"/>
    <property type="match status" value="1"/>
</dbReference>
<gene>
    <name evidence="4" type="ORF">DICSQDRAFT_69487</name>
</gene>
<feature type="region of interest" description="Disordered" evidence="2">
    <location>
        <begin position="693"/>
        <end position="823"/>
    </location>
</feature>
<dbReference type="RefSeq" id="XP_007369827.1">
    <property type="nucleotide sequence ID" value="XM_007369765.1"/>
</dbReference>
<dbReference type="InterPro" id="IPR050863">
    <property type="entry name" value="CenT-Element_Derived"/>
</dbReference>
<dbReference type="InterPro" id="IPR004875">
    <property type="entry name" value="DDE_SF_endonuclease_dom"/>
</dbReference>